<gene>
    <name evidence="1" type="ORF">TTHERM_00321630</name>
</gene>
<evidence type="ECO:0000313" key="1">
    <source>
        <dbReference type="EMBL" id="EAR92718.1"/>
    </source>
</evidence>
<dbReference type="RefSeq" id="XP_001012963.1">
    <property type="nucleotide sequence ID" value="XM_001012963.1"/>
</dbReference>
<protein>
    <submittedName>
        <fullName evidence="1">CHORD family protein</fullName>
    </submittedName>
</protein>
<reference evidence="2" key="1">
    <citation type="journal article" date="2006" name="PLoS Biol.">
        <title>Macronuclear genome sequence of the ciliate Tetrahymena thermophila, a model eukaryote.</title>
        <authorList>
            <person name="Eisen J.A."/>
            <person name="Coyne R.S."/>
            <person name="Wu M."/>
            <person name="Wu D."/>
            <person name="Thiagarajan M."/>
            <person name="Wortman J.R."/>
            <person name="Badger J.H."/>
            <person name="Ren Q."/>
            <person name="Amedeo P."/>
            <person name="Jones K.M."/>
            <person name="Tallon L.J."/>
            <person name="Delcher A.L."/>
            <person name="Salzberg S.L."/>
            <person name="Silva J.C."/>
            <person name="Haas B.J."/>
            <person name="Majoros W.H."/>
            <person name="Farzad M."/>
            <person name="Carlton J.M."/>
            <person name="Smith R.K. Jr."/>
            <person name="Garg J."/>
            <person name="Pearlman R.E."/>
            <person name="Karrer K.M."/>
            <person name="Sun L."/>
            <person name="Manning G."/>
            <person name="Elde N.C."/>
            <person name="Turkewitz A.P."/>
            <person name="Asai D.J."/>
            <person name="Wilkes D.E."/>
            <person name="Wang Y."/>
            <person name="Cai H."/>
            <person name="Collins K."/>
            <person name="Stewart B.A."/>
            <person name="Lee S.R."/>
            <person name="Wilamowska K."/>
            <person name="Weinberg Z."/>
            <person name="Ruzzo W.L."/>
            <person name="Wloga D."/>
            <person name="Gaertig J."/>
            <person name="Frankel J."/>
            <person name="Tsao C.-C."/>
            <person name="Gorovsky M.A."/>
            <person name="Keeling P.J."/>
            <person name="Waller R.F."/>
            <person name="Patron N.J."/>
            <person name="Cherry J.M."/>
            <person name="Stover N.A."/>
            <person name="Krieger C.J."/>
            <person name="del Toro C."/>
            <person name="Ryder H.F."/>
            <person name="Williamson S.C."/>
            <person name="Barbeau R.A."/>
            <person name="Hamilton E.P."/>
            <person name="Orias E."/>
        </authorList>
    </citation>
    <scope>NUCLEOTIDE SEQUENCE [LARGE SCALE GENOMIC DNA]</scope>
    <source>
        <strain evidence="2">SB210</strain>
    </source>
</reference>
<keyword evidence="2" id="KW-1185">Reference proteome</keyword>
<dbReference type="AlphaFoldDB" id="Q237M3"/>
<dbReference type="GeneID" id="7825160"/>
<evidence type="ECO:0000313" key="2">
    <source>
        <dbReference type="Proteomes" id="UP000009168"/>
    </source>
</evidence>
<sequence length="305" mass="35688">MIQINVTKCLSPKLQGFNCFNFSTLKNYTLSLSKSDNISTNINLLIYKCQDVGEFKTFMPNNCADDQDFNSIINNPYADFHMKLKTNQYNTTSQGIQVNYRNSYAFIQDSQFKLYTQKIQKQVTKLKYGAIIQSESIFSSPIQYDVENFNFDRQSIIQSVNQTAYMLIIIEMDIISYIQIQFSTFTQILAQCNSTLAFLMYLGFLGRKFALKLMREEIFLLLLQNVFHGTDERIQKKNKLIDELNCKSFQNFIQQNQIKSEQKEEDLLKESNYSIFIPSFDTKSIKSVDNQHTIIKFSIKKRQFC</sequence>
<dbReference type="InParanoid" id="Q237M3"/>
<proteinExistence type="predicted"/>
<dbReference type="KEGG" id="tet:TTHERM_00321630"/>
<dbReference type="HOGENOM" id="CLU_913621_0_0_1"/>
<accession>Q237M3</accession>
<name>Q237M3_TETTS</name>
<organism evidence="1 2">
    <name type="scientific">Tetrahymena thermophila (strain SB210)</name>
    <dbReference type="NCBI Taxonomy" id="312017"/>
    <lineage>
        <taxon>Eukaryota</taxon>
        <taxon>Sar</taxon>
        <taxon>Alveolata</taxon>
        <taxon>Ciliophora</taxon>
        <taxon>Intramacronucleata</taxon>
        <taxon>Oligohymenophorea</taxon>
        <taxon>Hymenostomatida</taxon>
        <taxon>Tetrahymenina</taxon>
        <taxon>Tetrahymenidae</taxon>
        <taxon>Tetrahymena</taxon>
    </lineage>
</organism>
<dbReference type="EMBL" id="GG662743">
    <property type="protein sequence ID" value="EAR92718.1"/>
    <property type="molecule type" value="Genomic_DNA"/>
</dbReference>
<dbReference type="Proteomes" id="UP000009168">
    <property type="component" value="Unassembled WGS sequence"/>
</dbReference>
<dbReference type="OrthoDB" id="304987at2759"/>